<dbReference type="GO" id="GO:0005923">
    <property type="term" value="C:bicellular tight junction"/>
    <property type="evidence" value="ECO:0007669"/>
    <property type="project" value="TreeGrafter"/>
</dbReference>
<feature type="compositionally biased region" description="Low complexity" evidence="5">
    <location>
        <begin position="391"/>
        <end position="400"/>
    </location>
</feature>
<dbReference type="InterPro" id="IPR029071">
    <property type="entry name" value="Ubiquitin-like_domsf"/>
</dbReference>
<feature type="region of interest" description="Disordered" evidence="5">
    <location>
        <begin position="731"/>
        <end position="788"/>
    </location>
</feature>
<dbReference type="InterPro" id="IPR021774">
    <property type="entry name" value="CUPID"/>
</dbReference>
<dbReference type="GO" id="GO:0090162">
    <property type="term" value="P:establishment of epithelial cell polarity"/>
    <property type="evidence" value="ECO:0007669"/>
    <property type="project" value="InterPro"/>
</dbReference>
<proteinExistence type="predicted"/>
<dbReference type="CDD" id="cd17200">
    <property type="entry name" value="FERM_F1_FRMD4B"/>
    <property type="match status" value="1"/>
</dbReference>
<dbReference type="Gene3D" id="1.20.80.10">
    <property type="match status" value="1"/>
</dbReference>
<evidence type="ECO:0000259" key="6">
    <source>
        <dbReference type="PROSITE" id="PS50057"/>
    </source>
</evidence>
<dbReference type="InterPro" id="IPR019749">
    <property type="entry name" value="Band_41_domain"/>
</dbReference>
<dbReference type="GO" id="GO:0005737">
    <property type="term" value="C:cytoplasm"/>
    <property type="evidence" value="ECO:0007669"/>
    <property type="project" value="UniProtKB-SubCell"/>
</dbReference>
<sequence length="788" mass="88737">MMPCMHTCSYLRQVYQMTEGRMCQVQLLDNRKLELLVQPKLLSRELLDLVSSHFNLKEKEYFGFTFVDDTGQCRWLQLDRRVLEHDFFKKTGPIALNFLVRFYIESISLLKEHTTVELFFLNAKTGIYNGDIELESQMVFKLAAHALQDKQGMPWWLGISYKGIGQYDIQDKVKPRRAKMTAARSLGDIAVDLTENGAAKTTKLNVGIKNQLIMASNGSLVSTGSADSEMNDEQKKEKLAELRVKEKEIQDILSQKMAELKEICLREAELTGKLPKEYPMTAGEKPPGIRRRIGTSFKLDELFPYNEDPYLRNLESRFALQRKIVEAAKKLASEPEIGKTIKKKRRRNCLDAMQKLQEIEDEMNRYRVKKGKKPTQRASRIIAEELGQSDCNSLSNSLSLDDNDVSQRRRSRSLQCSPLLNAAPLVSQDYDTQRRSSESDTHHDTALSRLECDVQSGLYYSSHDASSSSSSPYKTVPRRQAELHNVAQTLAMSRNAYSSSQLGSDGPVQAFRHRSGSLESQSHFLCYSGSERSVFPGRRSNSTEVLDDCSSCTSVSSADFGPPCPSTPSYLMPSSLHHQHSTGSMPNLVPHHTHTQAHTHAHCRTPYSPAAYYVPGYAAADYEPYTNASANGAYVYENELEGHYNVNPSYNVHGYHGNERSKNYGMVHNPYATVRPPRSKKELLAKNMQKALVVEHLRGWYNRNTAGRRPVYGFEYDRGFHLGYQTLPAPFSKSSRTSSYSSVSSTASGGTNWHTNADLGRSESETDGDVTPTSQKSFAGAYSPTRSR</sequence>
<dbReference type="InterPro" id="IPR035963">
    <property type="entry name" value="FERM_2"/>
</dbReference>
<dbReference type="EMBL" id="VCAZ01000079">
    <property type="protein sequence ID" value="TSP79451.1"/>
    <property type="molecule type" value="Genomic_DNA"/>
</dbReference>
<feature type="domain" description="FERM" evidence="6">
    <location>
        <begin position="21"/>
        <end position="371"/>
    </location>
</feature>
<name>A0A556UYR3_BAGYA</name>
<dbReference type="InterPro" id="IPR019747">
    <property type="entry name" value="FERM_CS"/>
</dbReference>
<dbReference type="GO" id="GO:0005912">
    <property type="term" value="C:adherens junction"/>
    <property type="evidence" value="ECO:0007669"/>
    <property type="project" value="TreeGrafter"/>
</dbReference>
<dbReference type="SUPFAM" id="SSF47031">
    <property type="entry name" value="Second domain of FERM"/>
    <property type="match status" value="1"/>
</dbReference>
<dbReference type="InterPro" id="IPR014352">
    <property type="entry name" value="FERM/acyl-CoA-bd_prot_sf"/>
</dbReference>
<accession>A0A556UYR3</accession>
<comment type="subcellular location">
    <subcellularLocation>
        <location evidence="1">Cytoplasm</location>
    </subcellularLocation>
</comment>
<evidence type="ECO:0000256" key="4">
    <source>
        <dbReference type="SAM" id="Coils"/>
    </source>
</evidence>
<dbReference type="PANTHER" id="PTHR46079">
    <property type="entry name" value="FERM DOMAIN-CONTAINING PROTEIN 4"/>
    <property type="match status" value="1"/>
</dbReference>
<dbReference type="SUPFAM" id="SSF54236">
    <property type="entry name" value="Ubiquitin-like"/>
    <property type="match status" value="1"/>
</dbReference>
<dbReference type="FunFam" id="3.10.20.90:FF:000019">
    <property type="entry name" value="FERM domain containing 4A"/>
    <property type="match status" value="1"/>
</dbReference>
<organism evidence="7 8">
    <name type="scientific">Bagarius yarrelli</name>
    <name type="common">Goonch</name>
    <name type="synonym">Bagrus yarrelli</name>
    <dbReference type="NCBI Taxonomy" id="175774"/>
    <lineage>
        <taxon>Eukaryota</taxon>
        <taxon>Metazoa</taxon>
        <taxon>Chordata</taxon>
        <taxon>Craniata</taxon>
        <taxon>Vertebrata</taxon>
        <taxon>Euteleostomi</taxon>
        <taxon>Actinopterygii</taxon>
        <taxon>Neopterygii</taxon>
        <taxon>Teleostei</taxon>
        <taxon>Ostariophysi</taxon>
        <taxon>Siluriformes</taxon>
        <taxon>Sisoridae</taxon>
        <taxon>Sisorinae</taxon>
        <taxon>Bagarius</taxon>
    </lineage>
</organism>
<keyword evidence="8" id="KW-1185">Reference proteome</keyword>
<evidence type="ECO:0000256" key="5">
    <source>
        <dbReference type="SAM" id="MobiDB-lite"/>
    </source>
</evidence>
<dbReference type="Pfam" id="PF09379">
    <property type="entry name" value="FERM_N"/>
    <property type="match status" value="1"/>
</dbReference>
<feature type="region of interest" description="Disordered" evidence="5">
    <location>
        <begin position="391"/>
        <end position="447"/>
    </location>
</feature>
<gene>
    <name evidence="7" type="ORF">Baya_10325</name>
</gene>
<keyword evidence="3 4" id="KW-0175">Coiled coil</keyword>
<evidence type="ECO:0000313" key="7">
    <source>
        <dbReference type="EMBL" id="TSP79451.1"/>
    </source>
</evidence>
<dbReference type="InterPro" id="IPR000299">
    <property type="entry name" value="FERM_domain"/>
</dbReference>
<dbReference type="InterPro" id="IPR018979">
    <property type="entry name" value="FERM_N"/>
</dbReference>
<dbReference type="OrthoDB" id="10063592at2759"/>
<dbReference type="Gene3D" id="3.10.20.90">
    <property type="entry name" value="Phosphatidylinositol 3-kinase Catalytic Subunit, Chain A, domain 1"/>
    <property type="match status" value="1"/>
</dbReference>
<dbReference type="PROSITE" id="PS00660">
    <property type="entry name" value="FERM_1"/>
    <property type="match status" value="1"/>
</dbReference>
<evidence type="ECO:0000313" key="8">
    <source>
        <dbReference type="Proteomes" id="UP000319801"/>
    </source>
</evidence>
<dbReference type="InterPro" id="IPR047176">
    <property type="entry name" value="FRMD4A/B"/>
</dbReference>
<evidence type="ECO:0000256" key="3">
    <source>
        <dbReference type="ARBA" id="ARBA00023054"/>
    </source>
</evidence>
<feature type="coiled-coil region" evidence="4">
    <location>
        <begin position="342"/>
        <end position="369"/>
    </location>
</feature>
<reference evidence="7 8" key="1">
    <citation type="journal article" date="2019" name="Genome Biol. Evol.">
        <title>Whole-Genome Sequencing of the Giant Devil Catfish, Bagarius yarrelli.</title>
        <authorList>
            <person name="Jiang W."/>
            <person name="Lv Y."/>
            <person name="Cheng L."/>
            <person name="Yang K."/>
            <person name="Chao B."/>
            <person name="Wang X."/>
            <person name="Li Y."/>
            <person name="Pan X."/>
            <person name="You X."/>
            <person name="Zhang Y."/>
            <person name="Yang J."/>
            <person name="Li J."/>
            <person name="Zhang X."/>
            <person name="Liu S."/>
            <person name="Sun C."/>
            <person name="Yang J."/>
            <person name="Shi Q."/>
        </authorList>
    </citation>
    <scope>NUCLEOTIDE SEQUENCE [LARGE SCALE GENOMIC DNA]</scope>
    <source>
        <strain evidence="7">JWS20170419001</strain>
        <tissue evidence="7">Muscle</tissue>
    </source>
</reference>
<dbReference type="Pfam" id="PF11819">
    <property type="entry name" value="CUPID"/>
    <property type="match status" value="1"/>
</dbReference>
<dbReference type="PROSITE" id="PS50057">
    <property type="entry name" value="FERM_3"/>
    <property type="match status" value="1"/>
</dbReference>
<feature type="compositionally biased region" description="Basic and acidic residues" evidence="5">
    <location>
        <begin position="431"/>
        <end position="447"/>
    </location>
</feature>
<keyword evidence="2" id="KW-0963">Cytoplasm</keyword>
<dbReference type="CDD" id="cd22823">
    <property type="entry name" value="Gal_Rha_Lectin"/>
    <property type="match status" value="1"/>
</dbReference>
<dbReference type="SMART" id="SM00295">
    <property type="entry name" value="B41"/>
    <property type="match status" value="1"/>
</dbReference>
<dbReference type="Proteomes" id="UP000319801">
    <property type="component" value="Unassembled WGS sequence"/>
</dbReference>
<dbReference type="AlphaFoldDB" id="A0A556UYR3"/>
<comment type="caution">
    <text evidence="7">The sequence shown here is derived from an EMBL/GenBank/DDBJ whole genome shotgun (WGS) entry which is preliminary data.</text>
</comment>
<evidence type="ECO:0000256" key="2">
    <source>
        <dbReference type="ARBA" id="ARBA00022490"/>
    </source>
</evidence>
<protein>
    <submittedName>
        <fullName evidence="7">FERM domain-containing protein 4B</fullName>
    </submittedName>
</protein>
<dbReference type="PANTHER" id="PTHR46079:SF1">
    <property type="entry name" value="FERM DOMAIN-CONTAINING PROTEIN 4B"/>
    <property type="match status" value="1"/>
</dbReference>
<evidence type="ECO:0000256" key="1">
    <source>
        <dbReference type="ARBA" id="ARBA00004496"/>
    </source>
</evidence>
<feature type="compositionally biased region" description="Low complexity" evidence="5">
    <location>
        <begin position="732"/>
        <end position="748"/>
    </location>
</feature>